<sequence>MSMKPGATFLLGAMFGALLTGGSIAAAILKKQAVAVAGEKTDAALAPNQLKTNLLMPTQAPKWSSNRKQRLLARD</sequence>
<keyword evidence="2" id="KW-1185">Reference proteome</keyword>
<dbReference type="Proteomes" id="UP000828251">
    <property type="component" value="Unassembled WGS sequence"/>
</dbReference>
<evidence type="ECO:0000313" key="2">
    <source>
        <dbReference type="Proteomes" id="UP000828251"/>
    </source>
</evidence>
<gene>
    <name evidence="1" type="ORF">J1N35_020595</name>
</gene>
<reference evidence="1 2" key="1">
    <citation type="journal article" date="2021" name="Plant Biotechnol. J.">
        <title>Multi-omics assisted identification of the key and species-specific regulatory components of drought-tolerant mechanisms in Gossypium stocksii.</title>
        <authorList>
            <person name="Yu D."/>
            <person name="Ke L."/>
            <person name="Zhang D."/>
            <person name="Wu Y."/>
            <person name="Sun Y."/>
            <person name="Mei J."/>
            <person name="Sun J."/>
            <person name="Sun Y."/>
        </authorList>
    </citation>
    <scope>NUCLEOTIDE SEQUENCE [LARGE SCALE GENOMIC DNA]</scope>
    <source>
        <strain evidence="2">cv. E1</strain>
        <tissue evidence="1">Leaf</tissue>
    </source>
</reference>
<evidence type="ECO:0000313" key="1">
    <source>
        <dbReference type="EMBL" id="KAH1080834.1"/>
    </source>
</evidence>
<comment type="caution">
    <text evidence="1">The sequence shown here is derived from an EMBL/GenBank/DDBJ whole genome shotgun (WGS) entry which is preliminary data.</text>
</comment>
<dbReference type="EMBL" id="JAIQCV010000007">
    <property type="protein sequence ID" value="KAH1080834.1"/>
    <property type="molecule type" value="Genomic_DNA"/>
</dbReference>
<proteinExistence type="predicted"/>
<name>A0A9D3VE94_9ROSI</name>
<organism evidence="1 2">
    <name type="scientific">Gossypium stocksii</name>
    <dbReference type="NCBI Taxonomy" id="47602"/>
    <lineage>
        <taxon>Eukaryota</taxon>
        <taxon>Viridiplantae</taxon>
        <taxon>Streptophyta</taxon>
        <taxon>Embryophyta</taxon>
        <taxon>Tracheophyta</taxon>
        <taxon>Spermatophyta</taxon>
        <taxon>Magnoliopsida</taxon>
        <taxon>eudicotyledons</taxon>
        <taxon>Gunneridae</taxon>
        <taxon>Pentapetalae</taxon>
        <taxon>rosids</taxon>
        <taxon>malvids</taxon>
        <taxon>Malvales</taxon>
        <taxon>Malvaceae</taxon>
        <taxon>Malvoideae</taxon>
        <taxon>Gossypium</taxon>
    </lineage>
</organism>
<protein>
    <submittedName>
        <fullName evidence="1">Uncharacterized protein</fullName>
    </submittedName>
</protein>
<dbReference type="AlphaFoldDB" id="A0A9D3VE94"/>
<accession>A0A9D3VE94</accession>